<feature type="region of interest" description="Disordered" evidence="1">
    <location>
        <begin position="1"/>
        <end position="25"/>
    </location>
</feature>
<dbReference type="AlphaFoldDB" id="A0A2T8JCP9"/>
<proteinExistence type="predicted"/>
<dbReference type="Gramene" id="PVH47697">
    <property type="protein sequence ID" value="PVH47697"/>
    <property type="gene ID" value="PAHAL_4G122300"/>
</dbReference>
<evidence type="ECO:0000256" key="1">
    <source>
        <dbReference type="SAM" id="MobiDB-lite"/>
    </source>
</evidence>
<dbReference type="Proteomes" id="UP000243499">
    <property type="component" value="Chromosome 4"/>
</dbReference>
<protein>
    <submittedName>
        <fullName evidence="2">Uncharacterized protein</fullName>
    </submittedName>
</protein>
<feature type="region of interest" description="Disordered" evidence="1">
    <location>
        <begin position="60"/>
        <end position="79"/>
    </location>
</feature>
<dbReference type="EMBL" id="CM008049">
    <property type="protein sequence ID" value="PVH47697.1"/>
    <property type="molecule type" value="Genomic_DNA"/>
</dbReference>
<evidence type="ECO:0000313" key="2">
    <source>
        <dbReference type="EMBL" id="PVH47697.1"/>
    </source>
</evidence>
<reference evidence="2" key="1">
    <citation type="submission" date="2018-04" db="EMBL/GenBank/DDBJ databases">
        <title>WGS assembly of Panicum hallii.</title>
        <authorList>
            <person name="Lovell J."/>
            <person name="Jenkins J."/>
            <person name="Lowry D."/>
            <person name="Mamidi S."/>
            <person name="Sreedasyam A."/>
            <person name="Weng X."/>
            <person name="Barry K."/>
            <person name="Bonette J."/>
            <person name="Campitelli B."/>
            <person name="Daum C."/>
            <person name="Gordon S."/>
            <person name="Gould B."/>
            <person name="Lipzen A."/>
            <person name="Macqueen A."/>
            <person name="Palacio-Mejia J."/>
            <person name="Plott C."/>
            <person name="Shakirov E."/>
            <person name="Shu S."/>
            <person name="Yoshinaga Y."/>
            <person name="Zane M."/>
            <person name="Rokhsar D."/>
            <person name="Grimwood J."/>
            <person name="Schmutz J."/>
            <person name="Juenger T."/>
        </authorList>
    </citation>
    <scope>NUCLEOTIDE SEQUENCE [LARGE SCALE GENOMIC DNA]</scope>
    <source>
        <strain evidence="2">FIL2</strain>
    </source>
</reference>
<gene>
    <name evidence="2" type="ORF">PAHAL_4G122300</name>
</gene>
<accession>A0A2T8JCP9</accession>
<sequence>MLPPSLRHPPWRTGCRIPPRRSRPPPARYRICPSCSRPPPTVATILLASACGCWSVGRGRWREDEGGSPPQHRPPRGST</sequence>
<name>A0A2T8JCP9_9POAL</name>
<organism evidence="2">
    <name type="scientific">Panicum hallii</name>
    <dbReference type="NCBI Taxonomy" id="206008"/>
    <lineage>
        <taxon>Eukaryota</taxon>
        <taxon>Viridiplantae</taxon>
        <taxon>Streptophyta</taxon>
        <taxon>Embryophyta</taxon>
        <taxon>Tracheophyta</taxon>
        <taxon>Spermatophyta</taxon>
        <taxon>Magnoliopsida</taxon>
        <taxon>Liliopsida</taxon>
        <taxon>Poales</taxon>
        <taxon>Poaceae</taxon>
        <taxon>PACMAD clade</taxon>
        <taxon>Panicoideae</taxon>
        <taxon>Panicodae</taxon>
        <taxon>Paniceae</taxon>
        <taxon>Panicinae</taxon>
        <taxon>Panicum</taxon>
        <taxon>Panicum sect. Panicum</taxon>
    </lineage>
</organism>